<accession>A0A6J5N3A0</accession>
<reference evidence="1" key="1">
    <citation type="submission" date="2020-04" db="EMBL/GenBank/DDBJ databases">
        <authorList>
            <person name="Chiriac C."/>
            <person name="Salcher M."/>
            <person name="Ghai R."/>
            <person name="Kavagutti S V."/>
        </authorList>
    </citation>
    <scope>NUCLEOTIDE SEQUENCE</scope>
</reference>
<organism evidence="1">
    <name type="scientific">uncultured Caudovirales phage</name>
    <dbReference type="NCBI Taxonomy" id="2100421"/>
    <lineage>
        <taxon>Viruses</taxon>
        <taxon>Duplodnaviria</taxon>
        <taxon>Heunggongvirae</taxon>
        <taxon>Uroviricota</taxon>
        <taxon>Caudoviricetes</taxon>
        <taxon>Peduoviridae</taxon>
        <taxon>Maltschvirus</taxon>
        <taxon>Maltschvirus maltsch</taxon>
    </lineage>
</organism>
<sequence length="65" mass="7579">MKIVANLTDKHEANLKVIKRLGYILGEEVNTKPQQVSLAMDLLQYLMWELSESEIQEIYLKNKES</sequence>
<evidence type="ECO:0000313" key="1">
    <source>
        <dbReference type="EMBL" id="CAB4153188.1"/>
    </source>
</evidence>
<dbReference type="EMBL" id="LR796587">
    <property type="protein sequence ID" value="CAB4153188.1"/>
    <property type="molecule type" value="Genomic_DNA"/>
</dbReference>
<protein>
    <submittedName>
        <fullName evidence="1">Uncharacterized protein</fullName>
    </submittedName>
</protein>
<gene>
    <name evidence="1" type="ORF">UFOVP618_49</name>
</gene>
<name>A0A6J5N3A0_9CAUD</name>
<proteinExistence type="predicted"/>